<keyword evidence="3" id="KW-0732">Signal</keyword>
<sequence length="316" mass="36480">MAISSRSFSTGRCTLFLFSVQAMMLVSSVHSDLSDILFLRRFSKSKTEKDVEGYAQAQNCSNCESEQGAIIFLDLAEFALYNHAQKVVRQHEASNEQLVNRTQENVLNGPQGSTKSSRDENQEEMNEFDPAKLKRQYLRQKRKEKRTAELIHMSRDTELRMRNAAIERTKHFVNKVKDRYSIWRIEYRNPQSDSTLKLMKDQIIMAKIYASIARSKKDFNLYDSLMRHIKESRGIITDANSDNELHTSALERAKAMGRALSMAKDVLLDYNELARKLRAMLQSTEENINSVKKQNTFLVQHAAKPFLNPYTAYLCS</sequence>
<evidence type="ECO:0008006" key="5">
    <source>
        <dbReference type="Google" id="ProtNLM"/>
    </source>
</evidence>
<dbReference type="PANTHER" id="PTHR32116">
    <property type="entry name" value="GALACTURONOSYLTRANSFERASE 4-RELATED"/>
    <property type="match status" value="1"/>
</dbReference>
<feature type="compositionally biased region" description="Polar residues" evidence="2">
    <location>
        <begin position="98"/>
        <end position="115"/>
    </location>
</feature>
<protein>
    <recommendedName>
        <fullName evidence="5">Galacturonosyltransferase 3</fullName>
    </recommendedName>
</protein>
<dbReference type="PANTHER" id="PTHR32116:SF76">
    <property type="entry name" value="GALACTURONOSYLTRANSFERASE 3-RELATED"/>
    <property type="match status" value="1"/>
</dbReference>
<feature type="signal peptide" evidence="3">
    <location>
        <begin position="1"/>
        <end position="31"/>
    </location>
</feature>
<keyword evidence="1" id="KW-0175">Coiled coil</keyword>
<dbReference type="GO" id="GO:0047262">
    <property type="term" value="F:polygalacturonate 4-alpha-galacturonosyltransferase activity"/>
    <property type="evidence" value="ECO:0007669"/>
    <property type="project" value="InterPro"/>
</dbReference>
<name>A0A6V7PIG1_ANACO</name>
<accession>A0A6V7PIG1</accession>
<dbReference type="EMBL" id="LR862148">
    <property type="protein sequence ID" value="CAD1830631.1"/>
    <property type="molecule type" value="Genomic_DNA"/>
</dbReference>
<feature type="region of interest" description="Disordered" evidence="2">
    <location>
        <begin position="98"/>
        <end position="133"/>
    </location>
</feature>
<feature type="coiled-coil region" evidence="1">
    <location>
        <begin position="267"/>
        <end position="294"/>
    </location>
</feature>
<reference evidence="4" key="1">
    <citation type="submission" date="2020-07" db="EMBL/GenBank/DDBJ databases">
        <authorList>
            <person name="Lin J."/>
        </authorList>
    </citation>
    <scope>NUCLEOTIDE SEQUENCE</scope>
</reference>
<evidence type="ECO:0000313" key="4">
    <source>
        <dbReference type="EMBL" id="CAD1830631.1"/>
    </source>
</evidence>
<feature type="chain" id="PRO_5028353648" description="Galacturonosyltransferase 3" evidence="3">
    <location>
        <begin position="32"/>
        <end position="316"/>
    </location>
</feature>
<gene>
    <name evidence="4" type="ORF">CB5_LOCUS13842</name>
</gene>
<dbReference type="AlphaFoldDB" id="A0A6V7PIG1"/>
<evidence type="ECO:0000256" key="1">
    <source>
        <dbReference type="SAM" id="Coils"/>
    </source>
</evidence>
<organism evidence="4">
    <name type="scientific">Ananas comosus var. bracteatus</name>
    <name type="common">red pineapple</name>
    <dbReference type="NCBI Taxonomy" id="296719"/>
    <lineage>
        <taxon>Eukaryota</taxon>
        <taxon>Viridiplantae</taxon>
        <taxon>Streptophyta</taxon>
        <taxon>Embryophyta</taxon>
        <taxon>Tracheophyta</taxon>
        <taxon>Spermatophyta</taxon>
        <taxon>Magnoliopsida</taxon>
        <taxon>Liliopsida</taxon>
        <taxon>Poales</taxon>
        <taxon>Bromeliaceae</taxon>
        <taxon>Bromelioideae</taxon>
        <taxon>Ananas</taxon>
    </lineage>
</organism>
<dbReference type="Pfam" id="PF25557">
    <property type="entry name" value="GAUT_1"/>
    <property type="match status" value="1"/>
</dbReference>
<evidence type="ECO:0000256" key="2">
    <source>
        <dbReference type="SAM" id="MobiDB-lite"/>
    </source>
</evidence>
<dbReference type="InterPro" id="IPR029993">
    <property type="entry name" value="GAUT"/>
</dbReference>
<evidence type="ECO:0000256" key="3">
    <source>
        <dbReference type="SAM" id="SignalP"/>
    </source>
</evidence>
<proteinExistence type="predicted"/>